<evidence type="ECO:0000313" key="10">
    <source>
        <dbReference type="Proteomes" id="UP000234237"/>
    </source>
</evidence>
<keyword evidence="7" id="KW-0067">ATP-binding</keyword>
<evidence type="ECO:0000256" key="3">
    <source>
        <dbReference type="ARBA" id="ARBA00012128"/>
    </source>
</evidence>
<dbReference type="EMBL" id="CP018622">
    <property type="protein sequence ID" value="AUJ24269.1"/>
    <property type="molecule type" value="Genomic_DNA"/>
</dbReference>
<reference evidence="10" key="1">
    <citation type="submission" date="2016-11" db="EMBL/GenBank/DDBJ databases">
        <title>Complete genome sequence of Virgibacillus pantothenticus 21D, a halophilic bacterium isolated from the deep hypersaline anoxic basin Discovery in the Mediterranean Sea.</title>
        <authorList>
            <person name="Zeaiter Z."/>
            <person name="Booth J.M."/>
            <person name="Prosdocimi E.M."/>
            <person name="Mapelli F."/>
            <person name="Fusi M."/>
            <person name="Daffonchio D."/>
            <person name="Borin S."/>
            <person name="Crotti E."/>
        </authorList>
    </citation>
    <scope>NUCLEOTIDE SEQUENCE [LARGE SCALE GENOMIC DNA]</scope>
    <source>
        <strain evidence="10">21D</strain>
    </source>
</reference>
<evidence type="ECO:0000256" key="5">
    <source>
        <dbReference type="ARBA" id="ARBA00022741"/>
    </source>
</evidence>
<accession>A0A2K9IWX6</accession>
<feature type="domain" description="Aminoglycoside phosphotransferase" evidence="8">
    <location>
        <begin position="35"/>
        <end position="274"/>
    </location>
</feature>
<dbReference type="Gene3D" id="3.30.200.20">
    <property type="entry name" value="Phosphorylase Kinase, domain 1"/>
    <property type="match status" value="1"/>
</dbReference>
<evidence type="ECO:0000313" key="9">
    <source>
        <dbReference type="EMBL" id="AUJ24269.1"/>
    </source>
</evidence>
<dbReference type="Pfam" id="PF01636">
    <property type="entry name" value="APH"/>
    <property type="match status" value="1"/>
</dbReference>
<evidence type="ECO:0000256" key="6">
    <source>
        <dbReference type="ARBA" id="ARBA00022777"/>
    </source>
</evidence>
<dbReference type="PANTHER" id="PTHR34273:SF2">
    <property type="entry name" value="METHYLTHIORIBOSE KINASE"/>
    <property type="match status" value="1"/>
</dbReference>
<dbReference type="KEGG" id="vpn:A21D_01170"/>
<dbReference type="InterPro" id="IPR009212">
    <property type="entry name" value="Methylthioribose_kinase"/>
</dbReference>
<dbReference type="PANTHER" id="PTHR34273">
    <property type="entry name" value="METHYLTHIORIBOSE KINASE"/>
    <property type="match status" value="1"/>
</dbReference>
<proteinExistence type="inferred from homology"/>
<name>A0A2K9IWX6_9BACI</name>
<comment type="subunit">
    <text evidence="2">Homodimer.</text>
</comment>
<dbReference type="InterPro" id="IPR002575">
    <property type="entry name" value="Aminoglycoside_PTrfase"/>
</dbReference>
<dbReference type="AlphaFoldDB" id="A0A2K9IWX6"/>
<evidence type="ECO:0000256" key="4">
    <source>
        <dbReference type="ARBA" id="ARBA00022679"/>
    </source>
</evidence>
<sequence length="401" mass="45987">MMSKFTQHFLMAHEDVKQFVTDELKLFPMDAELKVSEIGDGNINYVFKVVDNKSGKRVVVKQADVLLRSSGRPLDISRNKIEADILKIQYELVPAFIPEIYNYNEAMSTLTMEDISAYKNLRYELMNEQIFPNFAEDISTFLANVLLPTTDLCWDRHEKKELVKNFTNIDMCDISEDLVFTEPYYNYKDQNIIIEANEQFVKDHIYQNDVLIGHVAALRNKYMNQAQALVHGDLHSGSIFINQAGVKVIDPEFAFYGPMGYDIGNVIGNLFFPLARAHYYNGDGKFQVWLANTICDVYDKVKEKMATVYDESVTLPLYKNTSFKTTYLSEVMADSLGYAGTEIIRRVIGDSKVKEVSEAPLGEERIAMERALLKMGMELIMQRNEITTGEELVRRCHQIMA</sequence>
<dbReference type="PIRSF" id="PIRSF031134">
    <property type="entry name" value="MTRK"/>
    <property type="match status" value="1"/>
</dbReference>
<dbReference type="Proteomes" id="UP000234237">
    <property type="component" value="Chromosome"/>
</dbReference>
<dbReference type="NCBIfam" id="TIGR01767">
    <property type="entry name" value="MTRK"/>
    <property type="match status" value="1"/>
</dbReference>
<dbReference type="GO" id="GO:0005524">
    <property type="term" value="F:ATP binding"/>
    <property type="evidence" value="ECO:0007669"/>
    <property type="project" value="UniProtKB-KW"/>
</dbReference>
<keyword evidence="6 9" id="KW-0418">Kinase</keyword>
<evidence type="ECO:0000256" key="7">
    <source>
        <dbReference type="ARBA" id="ARBA00022840"/>
    </source>
</evidence>
<dbReference type="STRING" id="302167.GCA_900166595_04076"/>
<dbReference type="SUPFAM" id="SSF56112">
    <property type="entry name" value="Protein kinase-like (PK-like)"/>
    <property type="match status" value="1"/>
</dbReference>
<evidence type="ECO:0000256" key="1">
    <source>
        <dbReference type="ARBA" id="ARBA00010165"/>
    </source>
</evidence>
<dbReference type="Gene3D" id="3.90.1200.10">
    <property type="match status" value="1"/>
</dbReference>
<organism evidence="9 10">
    <name type="scientific">Virgibacillus dokdonensis</name>
    <dbReference type="NCBI Taxonomy" id="302167"/>
    <lineage>
        <taxon>Bacteria</taxon>
        <taxon>Bacillati</taxon>
        <taxon>Bacillota</taxon>
        <taxon>Bacilli</taxon>
        <taxon>Bacillales</taxon>
        <taxon>Bacillaceae</taxon>
        <taxon>Virgibacillus</taxon>
    </lineage>
</organism>
<dbReference type="InterPro" id="IPR011009">
    <property type="entry name" value="Kinase-like_dom_sf"/>
</dbReference>
<dbReference type="EC" id="2.7.1.100" evidence="3"/>
<keyword evidence="4 9" id="KW-0808">Transferase</keyword>
<evidence type="ECO:0000256" key="2">
    <source>
        <dbReference type="ARBA" id="ARBA00011738"/>
    </source>
</evidence>
<gene>
    <name evidence="9" type="primary">mtnK</name>
    <name evidence="9" type="ORF">A21D_01170</name>
</gene>
<evidence type="ECO:0000259" key="8">
    <source>
        <dbReference type="Pfam" id="PF01636"/>
    </source>
</evidence>
<dbReference type="GO" id="GO:0009086">
    <property type="term" value="P:methionine biosynthetic process"/>
    <property type="evidence" value="ECO:0007669"/>
    <property type="project" value="InterPro"/>
</dbReference>
<comment type="similarity">
    <text evidence="1">Belongs to the methylthioribose kinase family.</text>
</comment>
<protein>
    <recommendedName>
        <fullName evidence="3">S-methyl-5-thioribose kinase</fullName>
        <ecNumber evidence="3">2.7.1.100</ecNumber>
    </recommendedName>
</protein>
<keyword evidence="5" id="KW-0547">Nucleotide-binding</keyword>
<dbReference type="GO" id="GO:0046522">
    <property type="term" value="F:S-methyl-5-thioribose kinase activity"/>
    <property type="evidence" value="ECO:0007669"/>
    <property type="project" value="UniProtKB-EC"/>
</dbReference>